<protein>
    <submittedName>
        <fullName evidence="1">Uncharacterized protein</fullName>
    </submittedName>
</protein>
<gene>
    <name evidence="1" type="ORF">WG66_12436</name>
</gene>
<proteinExistence type="predicted"/>
<reference evidence="1 2" key="1">
    <citation type="submission" date="2015-12" db="EMBL/GenBank/DDBJ databases">
        <title>Draft genome sequence of Moniliophthora roreri, the causal agent of frosty pod rot of cacao.</title>
        <authorList>
            <person name="Aime M.C."/>
            <person name="Diaz-Valderrama J.R."/>
            <person name="Kijpornyongpan T."/>
            <person name="Phillips-Mora W."/>
        </authorList>
    </citation>
    <scope>NUCLEOTIDE SEQUENCE [LARGE SCALE GENOMIC DNA]</scope>
    <source>
        <strain evidence="1 2">MCA 2952</strain>
    </source>
</reference>
<accession>A0A0W0FFM7</accession>
<evidence type="ECO:0000313" key="2">
    <source>
        <dbReference type="Proteomes" id="UP000054988"/>
    </source>
</evidence>
<evidence type="ECO:0000313" key="1">
    <source>
        <dbReference type="EMBL" id="KTB34996.1"/>
    </source>
</evidence>
<dbReference type="Proteomes" id="UP000054988">
    <property type="component" value="Unassembled WGS sequence"/>
</dbReference>
<organism evidence="1 2">
    <name type="scientific">Moniliophthora roreri</name>
    <name type="common">Frosty pod rot fungus</name>
    <name type="synonym">Monilia roreri</name>
    <dbReference type="NCBI Taxonomy" id="221103"/>
    <lineage>
        <taxon>Eukaryota</taxon>
        <taxon>Fungi</taxon>
        <taxon>Dikarya</taxon>
        <taxon>Basidiomycota</taxon>
        <taxon>Agaricomycotina</taxon>
        <taxon>Agaricomycetes</taxon>
        <taxon>Agaricomycetidae</taxon>
        <taxon>Agaricales</taxon>
        <taxon>Marasmiineae</taxon>
        <taxon>Marasmiaceae</taxon>
        <taxon>Moniliophthora</taxon>
    </lineage>
</organism>
<comment type="caution">
    <text evidence="1">The sequence shown here is derived from an EMBL/GenBank/DDBJ whole genome shotgun (WGS) entry which is preliminary data.</text>
</comment>
<dbReference type="AlphaFoldDB" id="A0A0W0FFM7"/>
<dbReference type="EMBL" id="LATX01002020">
    <property type="protein sequence ID" value="KTB34996.1"/>
    <property type="molecule type" value="Genomic_DNA"/>
</dbReference>
<dbReference type="InterPro" id="IPR032675">
    <property type="entry name" value="LRR_dom_sf"/>
</dbReference>
<dbReference type="SUPFAM" id="SSF52047">
    <property type="entry name" value="RNI-like"/>
    <property type="match status" value="1"/>
</dbReference>
<name>A0A0W0FFM7_MONRR</name>
<sequence length="549" mass="61732">MNLPPEIVEIIIGFVLLEQSPSPILRTCALISRVWVIPARQSLWTTLNTIKFQGPHRTFDQFKTLVSSPHTTFPFINTRELRIGRRYRSDAGSTTRFLEWCGTSFSGRNSEDEELTVARALFGSVLTLRLRGIQTETEGHTIFYPPISQTAKSSLLRSFPSVTKLYLHDVHIMLAADFWDIFRTFGPSLEKLKVTYSTFPPFDAHKPGTSNFRTSRRPSFPLLRSLEFDLQTFSVAQLIACCIPSPSLQKLTCRFYTTYGRKSPIRILGELLSSTPNLREIALVDGVHLYPQQSEAVRDYLKILEALPALTHLTLKFSVVELTYILSLSKPHHTIISLTIPNLVSISGTNSFGSLIPLLQKLPSLKELRFDFGVALARRDLGGDSDWYHPNSDPEARVYSGFRHGLVPRQGSIPWIKAQNRLNEFAQLIPYSDTRKLLLPSFFDFRGFKEGAIKAIEELKGGKATPESRSKGAMTEHLIPPLKHKAPETPAILSNVCEPNVEDILILRTLEKPEKRARAGPHKLFQTHVGGGEGGCENIRNHAVLVQQL</sequence>
<dbReference type="Gene3D" id="3.80.10.10">
    <property type="entry name" value="Ribonuclease Inhibitor"/>
    <property type="match status" value="1"/>
</dbReference>